<evidence type="ECO:0000313" key="1">
    <source>
        <dbReference type="Proteomes" id="UP000887578"/>
    </source>
</evidence>
<sequence length="79" mass="9506">MNDETVRLEKLVKALPKVKYFFLRDNLSYSSITTNTVKELLKIPHISKITDIFLWDLPEQFDLETFYIYFKVTLFKKKV</sequence>
<dbReference type="AlphaFoldDB" id="A0A914PMA0"/>
<proteinExistence type="predicted"/>
<dbReference type="WBParaSite" id="PDA_v2.g19604.t1">
    <property type="protein sequence ID" value="PDA_v2.g19604.t1"/>
    <property type="gene ID" value="PDA_v2.g19604"/>
</dbReference>
<organism evidence="1 2">
    <name type="scientific">Panagrolaimus davidi</name>
    <dbReference type="NCBI Taxonomy" id="227884"/>
    <lineage>
        <taxon>Eukaryota</taxon>
        <taxon>Metazoa</taxon>
        <taxon>Ecdysozoa</taxon>
        <taxon>Nematoda</taxon>
        <taxon>Chromadorea</taxon>
        <taxon>Rhabditida</taxon>
        <taxon>Tylenchina</taxon>
        <taxon>Panagrolaimomorpha</taxon>
        <taxon>Panagrolaimoidea</taxon>
        <taxon>Panagrolaimidae</taxon>
        <taxon>Panagrolaimus</taxon>
    </lineage>
</organism>
<keyword evidence="1" id="KW-1185">Reference proteome</keyword>
<accession>A0A914PMA0</accession>
<reference evidence="2" key="1">
    <citation type="submission" date="2022-11" db="UniProtKB">
        <authorList>
            <consortium name="WormBaseParasite"/>
        </authorList>
    </citation>
    <scope>IDENTIFICATION</scope>
</reference>
<dbReference type="Proteomes" id="UP000887578">
    <property type="component" value="Unplaced"/>
</dbReference>
<protein>
    <submittedName>
        <fullName evidence="2">Uncharacterized protein</fullName>
    </submittedName>
</protein>
<name>A0A914PMA0_9BILA</name>
<evidence type="ECO:0000313" key="2">
    <source>
        <dbReference type="WBParaSite" id="PDA_v2.g19604.t1"/>
    </source>
</evidence>